<evidence type="ECO:0000256" key="6">
    <source>
        <dbReference type="ARBA" id="ARBA00023004"/>
    </source>
</evidence>
<keyword evidence="5" id="KW-0560">Oxidoreductase</keyword>
<sequence>MTHGINSTFLDFSKKNSDIQIYQSEPLIMTVDNVFTTQQCNEFIDFSHQFDYEVAPITINSKQGQTQLRTDIRNNQRVIYDDVQFAERIFNQVKNYLPEELFEWHVSGLNERFRFYSYEDGQTFKPHYDGNYEVNDWHSSQLTLLIYLSEDFEGGETKFFNQTRHVPTFSIKPKIGQILIFEHRQMHSGAPVVSGRKYVLRTDVMYKFHVFGG</sequence>
<keyword evidence="9" id="KW-1185">Reference proteome</keyword>
<dbReference type="PANTHER" id="PTHR10869:SF241">
    <property type="entry name" value="FE2OG DIOXYGENASE DOMAIN-CONTAINING PROTEIN"/>
    <property type="match status" value="1"/>
</dbReference>
<dbReference type="Gene3D" id="2.60.120.620">
    <property type="entry name" value="q2cbj1_9rhob like domain"/>
    <property type="match status" value="1"/>
</dbReference>
<evidence type="ECO:0000313" key="9">
    <source>
        <dbReference type="Proteomes" id="UP000293863"/>
    </source>
</evidence>
<dbReference type="InterPro" id="IPR006620">
    <property type="entry name" value="Pro_4_hyd_alph"/>
</dbReference>
<keyword evidence="3" id="KW-0847">Vitamin C</keyword>
<dbReference type="PROSITE" id="PS51471">
    <property type="entry name" value="FE2OG_OXY"/>
    <property type="match status" value="1"/>
</dbReference>
<dbReference type="Pfam" id="PF13640">
    <property type="entry name" value="2OG-FeII_Oxy_3"/>
    <property type="match status" value="1"/>
</dbReference>
<keyword evidence="2" id="KW-0479">Metal-binding</keyword>
<evidence type="ECO:0000256" key="4">
    <source>
        <dbReference type="ARBA" id="ARBA00022964"/>
    </source>
</evidence>
<dbReference type="InterPro" id="IPR005123">
    <property type="entry name" value="Oxoglu/Fe-dep_dioxygenase_dom"/>
</dbReference>
<evidence type="ECO:0000256" key="2">
    <source>
        <dbReference type="ARBA" id="ARBA00022723"/>
    </source>
</evidence>
<accession>A0A4V2DNH0</accession>
<dbReference type="PANTHER" id="PTHR10869">
    <property type="entry name" value="PROLYL 4-HYDROXYLASE ALPHA SUBUNIT"/>
    <property type="match status" value="1"/>
</dbReference>
<protein>
    <submittedName>
        <fullName evidence="8">2OG-Fe(II) oxygenase</fullName>
    </submittedName>
</protein>
<dbReference type="InterPro" id="IPR044862">
    <property type="entry name" value="Pro_4_hyd_alph_FE2OG_OXY"/>
</dbReference>
<dbReference type="Proteomes" id="UP000293863">
    <property type="component" value="Unassembled WGS sequence"/>
</dbReference>
<comment type="caution">
    <text evidence="8">The sequence shown here is derived from an EMBL/GenBank/DDBJ whole genome shotgun (WGS) entry which is preliminary data.</text>
</comment>
<reference evidence="8 9" key="1">
    <citation type="submission" date="2019-02" db="EMBL/GenBank/DDBJ databases">
        <title>The Batch Genome Submission of Acinetobacter spp. strains.</title>
        <authorList>
            <person name="Qin J."/>
            <person name="Hu Y."/>
            <person name="Ye H."/>
            <person name="Wei L."/>
            <person name="Feng Y."/>
            <person name="Zong Z."/>
        </authorList>
    </citation>
    <scope>NUCLEOTIDE SEQUENCE [LARGE SCALE GENOMIC DNA]</scope>
    <source>
        <strain evidence="8 9">WCHAW060049</strain>
    </source>
</reference>
<comment type="cofactor">
    <cofactor evidence="1">
        <name>L-ascorbate</name>
        <dbReference type="ChEBI" id="CHEBI:38290"/>
    </cofactor>
</comment>
<organism evidence="8 9">
    <name type="scientific">Acinetobacter wuhouensis</name>
    <dbReference type="NCBI Taxonomy" id="1879050"/>
    <lineage>
        <taxon>Bacteria</taxon>
        <taxon>Pseudomonadati</taxon>
        <taxon>Pseudomonadota</taxon>
        <taxon>Gammaproteobacteria</taxon>
        <taxon>Moraxellales</taxon>
        <taxon>Moraxellaceae</taxon>
        <taxon>Acinetobacter</taxon>
    </lineage>
</organism>
<dbReference type="GO" id="GO:0004656">
    <property type="term" value="F:procollagen-proline 4-dioxygenase activity"/>
    <property type="evidence" value="ECO:0007669"/>
    <property type="project" value="TreeGrafter"/>
</dbReference>
<dbReference type="SUPFAM" id="SSF51197">
    <property type="entry name" value="Clavaminate synthase-like"/>
    <property type="match status" value="1"/>
</dbReference>
<evidence type="ECO:0000256" key="5">
    <source>
        <dbReference type="ARBA" id="ARBA00023002"/>
    </source>
</evidence>
<dbReference type="AlphaFoldDB" id="A0A4V2DNH0"/>
<keyword evidence="6" id="KW-0408">Iron</keyword>
<dbReference type="GO" id="GO:0005506">
    <property type="term" value="F:iron ion binding"/>
    <property type="evidence" value="ECO:0007669"/>
    <property type="project" value="InterPro"/>
</dbReference>
<feature type="domain" description="Fe2OG dioxygenase" evidence="7">
    <location>
        <begin position="108"/>
        <end position="206"/>
    </location>
</feature>
<dbReference type="SMART" id="SM00702">
    <property type="entry name" value="P4Hc"/>
    <property type="match status" value="1"/>
</dbReference>
<name>A0A4V2DNH0_9GAMM</name>
<keyword evidence="4" id="KW-0223">Dioxygenase</keyword>
<evidence type="ECO:0000256" key="1">
    <source>
        <dbReference type="ARBA" id="ARBA00001961"/>
    </source>
</evidence>
<proteinExistence type="predicted"/>
<evidence type="ECO:0000313" key="8">
    <source>
        <dbReference type="EMBL" id="RZG48736.1"/>
    </source>
</evidence>
<dbReference type="GO" id="GO:0031418">
    <property type="term" value="F:L-ascorbic acid binding"/>
    <property type="evidence" value="ECO:0007669"/>
    <property type="project" value="UniProtKB-KW"/>
</dbReference>
<gene>
    <name evidence="8" type="ORF">EXU28_02890</name>
</gene>
<dbReference type="InterPro" id="IPR045054">
    <property type="entry name" value="P4HA-like"/>
</dbReference>
<dbReference type="EMBL" id="SGSQ01000003">
    <property type="protein sequence ID" value="RZG48736.1"/>
    <property type="molecule type" value="Genomic_DNA"/>
</dbReference>
<evidence type="ECO:0000256" key="3">
    <source>
        <dbReference type="ARBA" id="ARBA00022896"/>
    </source>
</evidence>
<evidence type="ECO:0000259" key="7">
    <source>
        <dbReference type="PROSITE" id="PS51471"/>
    </source>
</evidence>